<protein>
    <recommendedName>
        <fullName evidence="5">Cupin 2 conserved barrel domain-containing protein</fullName>
    </recommendedName>
</protein>
<evidence type="ECO:0000313" key="4">
    <source>
        <dbReference type="Proteomes" id="UP000006757"/>
    </source>
</evidence>
<evidence type="ECO:0000313" key="3">
    <source>
        <dbReference type="EMBL" id="EKC98275.1"/>
    </source>
</evidence>
<feature type="region of interest" description="Disordered" evidence="2">
    <location>
        <begin position="1"/>
        <end position="35"/>
    </location>
</feature>
<dbReference type="PANTHER" id="PTHR35848">
    <property type="entry name" value="OXALATE-BINDING PROTEIN"/>
    <property type="match status" value="1"/>
</dbReference>
<dbReference type="InterPro" id="IPR051610">
    <property type="entry name" value="GPI/OXD"/>
</dbReference>
<dbReference type="EMBL" id="AMBO01000391">
    <property type="protein sequence ID" value="EKC98275.1"/>
    <property type="molecule type" value="Genomic_DNA"/>
</dbReference>
<evidence type="ECO:0000256" key="2">
    <source>
        <dbReference type="SAM" id="MobiDB-lite"/>
    </source>
</evidence>
<dbReference type="PANTHER" id="PTHR35848:SF9">
    <property type="entry name" value="SLL1358 PROTEIN"/>
    <property type="match status" value="1"/>
</dbReference>
<dbReference type="AlphaFoldDB" id="K1VBU7"/>
<dbReference type="InParanoid" id="K1VBU7"/>
<keyword evidence="4" id="KW-1185">Reference proteome</keyword>
<evidence type="ECO:0008006" key="5">
    <source>
        <dbReference type="Google" id="ProtNLM"/>
    </source>
</evidence>
<dbReference type="InterPro" id="IPR014710">
    <property type="entry name" value="RmlC-like_jellyroll"/>
</dbReference>
<dbReference type="HOGENOM" id="CLU_1107764_0_0_1"/>
<dbReference type="OrthoDB" id="10263073at2759"/>
<sequence>MSASSSKGKGKAVTVEEEHVHGPNCSHSHSHGHSHEEEYDHFEGSEEIQDPVVKAADIEAAMETREHFMDGEVQRVQCCVSDMVRLPQLHSAMSRAELIEEAVQCEFKLTYAAGMSESGLAVHKVRLEPGRESTVLHSHLAESEWLYILQGTATLRLARPVVADEGDIRPPFGAELIEENREVSAGDFIGFPAGNPNERWAHTLRNDSAAPVEYLLGGTRLNLDVISYPAHGKTLVTHEGSGAEGMFQDQQ</sequence>
<accession>K1VBU7</accession>
<dbReference type="GO" id="GO:0046872">
    <property type="term" value="F:metal ion binding"/>
    <property type="evidence" value="ECO:0007669"/>
    <property type="project" value="UniProtKB-KW"/>
</dbReference>
<dbReference type="Proteomes" id="UP000006757">
    <property type="component" value="Unassembled WGS sequence"/>
</dbReference>
<comment type="caution">
    <text evidence="3">The sequence shown here is derived from an EMBL/GenBank/DDBJ whole genome shotgun (WGS) entry which is preliminary data.</text>
</comment>
<dbReference type="CDD" id="cd02224">
    <property type="entry name" value="cupin_SPO2919-like"/>
    <property type="match status" value="1"/>
</dbReference>
<proteinExistence type="predicted"/>
<dbReference type="Gene3D" id="2.60.120.10">
    <property type="entry name" value="Jelly Rolls"/>
    <property type="match status" value="1"/>
</dbReference>
<keyword evidence="1" id="KW-0479">Metal-binding</keyword>
<organism evidence="3 4">
    <name type="scientific">Trichosporon asahii var. asahii (strain CBS 8904)</name>
    <name type="common">Yeast</name>
    <dbReference type="NCBI Taxonomy" id="1220162"/>
    <lineage>
        <taxon>Eukaryota</taxon>
        <taxon>Fungi</taxon>
        <taxon>Dikarya</taxon>
        <taxon>Basidiomycota</taxon>
        <taxon>Agaricomycotina</taxon>
        <taxon>Tremellomycetes</taxon>
        <taxon>Trichosporonales</taxon>
        <taxon>Trichosporonaceae</taxon>
        <taxon>Trichosporon</taxon>
    </lineage>
</organism>
<dbReference type="SUPFAM" id="SSF51182">
    <property type="entry name" value="RmlC-like cupins"/>
    <property type="match status" value="1"/>
</dbReference>
<name>K1VBU7_TRIAC</name>
<evidence type="ECO:0000256" key="1">
    <source>
        <dbReference type="ARBA" id="ARBA00022723"/>
    </source>
</evidence>
<dbReference type="InterPro" id="IPR011051">
    <property type="entry name" value="RmlC_Cupin_sf"/>
</dbReference>
<reference evidence="3 4" key="1">
    <citation type="journal article" date="2012" name="Eukaryot. Cell">
        <title>Genome sequence of the Trichosporon asahii environmental strain CBS 8904.</title>
        <authorList>
            <person name="Yang R.Y."/>
            <person name="Li H.T."/>
            <person name="Zhu H."/>
            <person name="Zhou G.P."/>
            <person name="Wang M."/>
            <person name="Wang L."/>
        </authorList>
    </citation>
    <scope>NUCLEOTIDE SEQUENCE [LARGE SCALE GENOMIC DNA]</scope>
    <source>
        <strain evidence="3 4">CBS 8904</strain>
    </source>
</reference>
<gene>
    <name evidence="3" type="ORF">A1Q2_07289</name>
</gene>
<dbReference type="eggNOG" id="ENOG502SCUH">
    <property type="taxonomic scope" value="Eukaryota"/>
</dbReference>